<dbReference type="InterPro" id="IPR016032">
    <property type="entry name" value="Sig_transdc_resp-reg_C-effctor"/>
</dbReference>
<dbReference type="RefSeq" id="WP_068730858.1">
    <property type="nucleotide sequence ID" value="NZ_LVYV01000003.1"/>
</dbReference>
<evidence type="ECO:0000256" key="2">
    <source>
        <dbReference type="ARBA" id="ARBA00023125"/>
    </source>
</evidence>
<reference evidence="5 6" key="1">
    <citation type="submission" date="2016-03" db="EMBL/GenBank/DDBJ databases">
        <title>Microsymbionts genomes from the relict species Vavilovia formosa (Stev.) Fed.</title>
        <authorList>
            <person name="Kopat V."/>
            <person name="Chirak E."/>
            <person name="Kimeklis A."/>
            <person name="Andronov E."/>
        </authorList>
    </citation>
    <scope>NUCLEOTIDE SEQUENCE [LARGE SCALE GENOMIC DNA]</scope>
    <source>
        <strain evidence="5 6">Vaf07</strain>
    </source>
</reference>
<keyword evidence="3" id="KW-0804">Transcription</keyword>
<evidence type="ECO:0000313" key="5">
    <source>
        <dbReference type="EMBL" id="KZD24547.1"/>
    </source>
</evidence>
<dbReference type="AlphaFoldDB" id="A0A164ABF2"/>
<comment type="caution">
    <text evidence="5">The sequence shown here is derived from an EMBL/GenBank/DDBJ whole genome shotgun (WGS) entry which is preliminary data.</text>
</comment>
<dbReference type="PANTHER" id="PTHR44688">
    <property type="entry name" value="DNA-BINDING TRANSCRIPTIONAL ACTIVATOR DEVR_DOSR"/>
    <property type="match status" value="1"/>
</dbReference>
<evidence type="ECO:0000313" key="6">
    <source>
        <dbReference type="Proteomes" id="UP000076574"/>
    </source>
</evidence>
<keyword evidence="1" id="KW-0805">Transcription regulation</keyword>
<dbReference type="GO" id="GO:0006355">
    <property type="term" value="P:regulation of DNA-templated transcription"/>
    <property type="evidence" value="ECO:0007669"/>
    <property type="project" value="InterPro"/>
</dbReference>
<dbReference type="Pfam" id="PF00196">
    <property type="entry name" value="GerE"/>
    <property type="match status" value="1"/>
</dbReference>
<dbReference type="Gene3D" id="1.10.10.10">
    <property type="entry name" value="Winged helix-like DNA-binding domain superfamily/Winged helix DNA-binding domain"/>
    <property type="match status" value="1"/>
</dbReference>
<name>A0A164ABF2_9BRAD</name>
<dbReference type="PROSITE" id="PS50043">
    <property type="entry name" value="HTH_LUXR_2"/>
    <property type="match status" value="1"/>
</dbReference>
<proteinExistence type="predicted"/>
<keyword evidence="2" id="KW-0238">DNA-binding</keyword>
<keyword evidence="6" id="KW-1185">Reference proteome</keyword>
<evidence type="ECO:0000256" key="1">
    <source>
        <dbReference type="ARBA" id="ARBA00023015"/>
    </source>
</evidence>
<evidence type="ECO:0000259" key="4">
    <source>
        <dbReference type="PROSITE" id="PS50043"/>
    </source>
</evidence>
<evidence type="ECO:0000256" key="3">
    <source>
        <dbReference type="ARBA" id="ARBA00023163"/>
    </source>
</evidence>
<dbReference type="CDD" id="cd06170">
    <property type="entry name" value="LuxR_C_like"/>
    <property type="match status" value="1"/>
</dbReference>
<organism evidence="5 6">
    <name type="scientific">Tardiphaga robiniae</name>
    <dbReference type="NCBI Taxonomy" id="943830"/>
    <lineage>
        <taxon>Bacteria</taxon>
        <taxon>Pseudomonadati</taxon>
        <taxon>Pseudomonadota</taxon>
        <taxon>Alphaproteobacteria</taxon>
        <taxon>Hyphomicrobiales</taxon>
        <taxon>Nitrobacteraceae</taxon>
        <taxon>Tardiphaga</taxon>
    </lineage>
</organism>
<feature type="domain" description="HTH luxR-type" evidence="4">
    <location>
        <begin position="1"/>
        <end position="66"/>
    </location>
</feature>
<dbReference type="Proteomes" id="UP000076574">
    <property type="component" value="Unassembled WGS sequence"/>
</dbReference>
<sequence>MIGSRPILRPREIDVARLIAVGLTSKQIARKLGISPLTVRKHRENAMRNLNVHSLAELIDATRRLGFVNTPSEPYRTTNG</sequence>
<gene>
    <name evidence="5" type="ORF">A4A58_22020</name>
</gene>
<protein>
    <recommendedName>
        <fullName evidence="4">HTH luxR-type domain-containing protein</fullName>
    </recommendedName>
</protein>
<dbReference type="STRING" id="943830.A4A58_22020"/>
<dbReference type="PRINTS" id="PR00038">
    <property type="entry name" value="HTHLUXR"/>
</dbReference>
<dbReference type="SMART" id="SM00421">
    <property type="entry name" value="HTH_LUXR"/>
    <property type="match status" value="1"/>
</dbReference>
<dbReference type="GO" id="GO:0003677">
    <property type="term" value="F:DNA binding"/>
    <property type="evidence" value="ECO:0007669"/>
    <property type="project" value="UniProtKB-KW"/>
</dbReference>
<dbReference type="InterPro" id="IPR000792">
    <property type="entry name" value="Tscrpt_reg_LuxR_C"/>
</dbReference>
<dbReference type="EMBL" id="LVYV01000003">
    <property type="protein sequence ID" value="KZD24547.1"/>
    <property type="molecule type" value="Genomic_DNA"/>
</dbReference>
<dbReference type="InterPro" id="IPR036388">
    <property type="entry name" value="WH-like_DNA-bd_sf"/>
</dbReference>
<accession>A0A164ABF2</accession>
<dbReference type="SUPFAM" id="SSF46894">
    <property type="entry name" value="C-terminal effector domain of the bipartite response regulators"/>
    <property type="match status" value="1"/>
</dbReference>
<dbReference type="PANTHER" id="PTHR44688:SF16">
    <property type="entry name" value="DNA-BINDING TRANSCRIPTIONAL ACTIVATOR DEVR_DOSR"/>
    <property type="match status" value="1"/>
</dbReference>